<proteinExistence type="predicted"/>
<dbReference type="AlphaFoldDB" id="A0A0E9W2A0"/>
<dbReference type="EMBL" id="GBXM01024100">
    <property type="protein sequence ID" value="JAH84477.1"/>
    <property type="molecule type" value="Transcribed_RNA"/>
</dbReference>
<protein>
    <submittedName>
        <fullName evidence="1">Uncharacterized protein</fullName>
    </submittedName>
</protein>
<evidence type="ECO:0000313" key="1">
    <source>
        <dbReference type="EMBL" id="JAH84477.1"/>
    </source>
</evidence>
<reference evidence="1" key="2">
    <citation type="journal article" date="2015" name="Fish Shellfish Immunol.">
        <title>Early steps in the European eel (Anguilla anguilla)-Vibrio vulnificus interaction in the gills: Role of the RtxA13 toxin.</title>
        <authorList>
            <person name="Callol A."/>
            <person name="Pajuelo D."/>
            <person name="Ebbesson L."/>
            <person name="Teles M."/>
            <person name="MacKenzie S."/>
            <person name="Amaro C."/>
        </authorList>
    </citation>
    <scope>NUCLEOTIDE SEQUENCE</scope>
</reference>
<sequence length="61" mass="6840">MRKISCHPDAGLKWMLIGHGLISPAQAFSERSSLICFPQGTKTVVIIRTRGQLCFPMKRLL</sequence>
<accession>A0A0E9W2A0</accession>
<organism evidence="1">
    <name type="scientific">Anguilla anguilla</name>
    <name type="common">European freshwater eel</name>
    <name type="synonym">Muraena anguilla</name>
    <dbReference type="NCBI Taxonomy" id="7936"/>
    <lineage>
        <taxon>Eukaryota</taxon>
        <taxon>Metazoa</taxon>
        <taxon>Chordata</taxon>
        <taxon>Craniata</taxon>
        <taxon>Vertebrata</taxon>
        <taxon>Euteleostomi</taxon>
        <taxon>Actinopterygii</taxon>
        <taxon>Neopterygii</taxon>
        <taxon>Teleostei</taxon>
        <taxon>Anguilliformes</taxon>
        <taxon>Anguillidae</taxon>
        <taxon>Anguilla</taxon>
    </lineage>
</organism>
<name>A0A0E9W2A0_ANGAN</name>
<reference evidence="1" key="1">
    <citation type="submission" date="2014-11" db="EMBL/GenBank/DDBJ databases">
        <authorList>
            <person name="Amaro Gonzalez C."/>
        </authorList>
    </citation>
    <scope>NUCLEOTIDE SEQUENCE</scope>
</reference>